<feature type="chain" id="PRO_5044155430" description="Heterokaryon incompatibility domain-containing protein" evidence="2">
    <location>
        <begin position="20"/>
        <end position="979"/>
    </location>
</feature>
<dbReference type="Proteomes" id="UP000653565">
    <property type="component" value="Unassembled WGS sequence"/>
</dbReference>
<evidence type="ECO:0000256" key="1">
    <source>
        <dbReference type="SAM" id="Coils"/>
    </source>
</evidence>
<keyword evidence="5" id="KW-1185">Reference proteome</keyword>
<dbReference type="Pfam" id="PF06985">
    <property type="entry name" value="HET"/>
    <property type="match status" value="1"/>
</dbReference>
<dbReference type="SUPFAM" id="SSF50494">
    <property type="entry name" value="Trypsin-like serine proteases"/>
    <property type="match status" value="1"/>
</dbReference>
<dbReference type="Gene3D" id="2.40.10.10">
    <property type="entry name" value="Trypsin-like serine proteases"/>
    <property type="match status" value="2"/>
</dbReference>
<dbReference type="PANTHER" id="PTHR24148:SF78">
    <property type="entry name" value="HETEROKARYON INCOMPATIBILITY DOMAIN-CONTAINING PROTEIN"/>
    <property type="match status" value="1"/>
</dbReference>
<dbReference type="PANTHER" id="PTHR24148">
    <property type="entry name" value="ANKYRIN REPEAT DOMAIN-CONTAINING PROTEIN 39 HOMOLOG-RELATED"/>
    <property type="match status" value="1"/>
</dbReference>
<evidence type="ECO:0000313" key="5">
    <source>
        <dbReference type="Proteomes" id="UP000653565"/>
    </source>
</evidence>
<dbReference type="InterPro" id="IPR052895">
    <property type="entry name" value="HetReg/Transcr_Mod"/>
</dbReference>
<protein>
    <recommendedName>
        <fullName evidence="3">Heterokaryon incompatibility domain-containing protein</fullName>
    </recommendedName>
</protein>
<gene>
    <name evidence="4" type="ORF">CNMCM6805_006826</name>
</gene>
<evidence type="ECO:0000256" key="2">
    <source>
        <dbReference type="SAM" id="SignalP"/>
    </source>
</evidence>
<keyword evidence="1" id="KW-0175">Coiled coil</keyword>
<dbReference type="InterPro" id="IPR043504">
    <property type="entry name" value="Peptidase_S1_PA_chymotrypsin"/>
</dbReference>
<keyword evidence="2" id="KW-0732">Signal</keyword>
<dbReference type="AlphaFoldDB" id="A0A8H4MBU8"/>
<organism evidence="4 5">
    <name type="scientific">Aspergillus fumigatiaffinis</name>
    <dbReference type="NCBI Taxonomy" id="340414"/>
    <lineage>
        <taxon>Eukaryota</taxon>
        <taxon>Fungi</taxon>
        <taxon>Dikarya</taxon>
        <taxon>Ascomycota</taxon>
        <taxon>Pezizomycotina</taxon>
        <taxon>Eurotiomycetes</taxon>
        <taxon>Eurotiomycetidae</taxon>
        <taxon>Eurotiales</taxon>
        <taxon>Aspergillaceae</taxon>
        <taxon>Aspergillus</taxon>
        <taxon>Aspergillus subgen. Fumigati</taxon>
    </lineage>
</organism>
<feature type="signal peptide" evidence="2">
    <location>
        <begin position="1"/>
        <end position="19"/>
    </location>
</feature>
<dbReference type="EMBL" id="JAAAPX010000043">
    <property type="protein sequence ID" value="KAF4237769.1"/>
    <property type="molecule type" value="Genomic_DNA"/>
</dbReference>
<name>A0A8H4MBU8_9EURO</name>
<dbReference type="InterPro" id="IPR009003">
    <property type="entry name" value="Peptidase_S1_PA"/>
</dbReference>
<sequence>MKLSALLTTLGLLLSGAAAIEMEVREEAGSDWILIPVEDGVCKTFDVEVVQINLVPGSNGGKSFLCRTYALPECQGEFMGQIPSNHPLTGILDPPRWLHVTANLHAALQNVRNSLLERILWIDAICINQRDDEEKGQQIGYMAEIYSKASRVIIWLGRPENGCDKALEEICLDADQLSTSSYDDPQVKERLSTLLHRRWFERIWVLQEVAAARHVILKCGSTEVDGYAFCVALMSESLGLLKETSLNVQNVVHSAVYLIQGAAFRSRRVTSSSTGRFSLGIRPLGELVELYHTRKAAKLHDKVFALLGMSSDDPIAAGLSPDYTVPWDTLLERLIRYLLGQQVSIATWIDVEMAVIQSYGNVIGKVTAVADTQDQTKQEVTLLLRDQWGELGLETRWHLPPSAKSVQAGDIVCLLTGALNPTIIRPYRDYFSIIIITAPTPQGRSLSGGQCDFLLVWDWEDVNARMEEEYYEAFMKIRRPGYLDTQSSGPEHSVKRSLDMTKTLEEAEYYQAAEDRLRRFVESNKRQSGADSSHLLECESKLASLRQILERLERTKNQNEQGTDLHRIITDDIRERQRWVVKIIFEARDLHMIGTGFFIKIPDIGRRAILTARYNLVEDDGTFHKILRIGQIDNDQYIENSHIDGYDIFVSAPEQMDRPSGHVSQYGVIVLPSLPADKGIDGFGFDFALKLGLDDLRGRPLALYGYFREEPYPVTNSGVCIGCCDDLLEHDSRTLPGFSGSPVLMAYNGTYAAIAIHISGPSKDHDSIATRLSERVMDDIFGWMKAKKEDQMLQISPLHLGPLFLQFRHDRKYAVIRVGCEGLETKFDVLPAYGFEGGCKHVFRLRMTQAWPRSREERWVSWDMGKQGVTLTRTLQDSCLVELLRPKGKDAFRIIKRIKGSVLYERVAACMHLPAFNDDSMKGEELEGVLSFTRYLGGKLDGNQFCLRSSEMKVGSCDSLAAKSISAISNSSVPEAAAI</sequence>
<proteinExistence type="predicted"/>
<reference evidence="4" key="1">
    <citation type="journal article" date="2020" name="bioRxiv">
        <title>Genomic and phenotypic heterogeneity of clinical isolates of the human pathogens Aspergillus fumigatus, Aspergillus lentulus and Aspergillus fumigatiaffinis.</title>
        <authorList>
            <person name="dos Santos R.A.C."/>
            <person name="Steenwyk J.L."/>
            <person name="Rivero-Menendez O."/>
            <person name="Mead M.E."/>
            <person name="Silva L.P."/>
            <person name="Bastos R.W."/>
            <person name="Alastruey-Izquierdo A."/>
            <person name="Goldman G.H."/>
            <person name="Rokas A."/>
        </authorList>
    </citation>
    <scope>NUCLEOTIDE SEQUENCE</scope>
    <source>
        <strain evidence="4">CNM-CM6805</strain>
    </source>
</reference>
<feature type="coiled-coil region" evidence="1">
    <location>
        <begin position="535"/>
        <end position="565"/>
    </location>
</feature>
<evidence type="ECO:0000259" key="3">
    <source>
        <dbReference type="Pfam" id="PF06985"/>
    </source>
</evidence>
<comment type="caution">
    <text evidence="4">The sequence shown here is derived from an EMBL/GenBank/DDBJ whole genome shotgun (WGS) entry which is preliminary data.</text>
</comment>
<dbReference type="InterPro" id="IPR010730">
    <property type="entry name" value="HET"/>
</dbReference>
<dbReference type="OrthoDB" id="4494971at2759"/>
<reference evidence="4" key="2">
    <citation type="submission" date="2020-04" db="EMBL/GenBank/DDBJ databases">
        <authorList>
            <person name="Santos R.A.C."/>
            <person name="Steenwyk J.L."/>
            <person name="Rivero-Menendez O."/>
            <person name="Mead M.E."/>
            <person name="Silva L.P."/>
            <person name="Bastos R.W."/>
            <person name="Alastruey-Izquierdo A."/>
            <person name="Goldman G.H."/>
            <person name="Rokas A."/>
        </authorList>
    </citation>
    <scope>NUCLEOTIDE SEQUENCE</scope>
    <source>
        <strain evidence="4">CNM-CM6805</strain>
    </source>
</reference>
<evidence type="ECO:0000313" key="4">
    <source>
        <dbReference type="EMBL" id="KAF4237769.1"/>
    </source>
</evidence>
<accession>A0A8H4MBU8</accession>
<feature type="domain" description="Heterokaryon incompatibility" evidence="3">
    <location>
        <begin position="96"/>
        <end position="208"/>
    </location>
</feature>